<dbReference type="NCBIfam" id="TIGR01552">
    <property type="entry name" value="phd_fam"/>
    <property type="match status" value="1"/>
</dbReference>
<evidence type="ECO:0000256" key="1">
    <source>
        <dbReference type="ARBA" id="ARBA00009981"/>
    </source>
</evidence>
<evidence type="ECO:0000313" key="3">
    <source>
        <dbReference type="EMBL" id="CCJ33837.1"/>
    </source>
</evidence>
<name>I7J5K5_9CLOT</name>
<dbReference type="AlphaFoldDB" id="I7J5K5"/>
<comment type="similarity">
    <text evidence="1 2">Belongs to the phD/YefM antitoxin family.</text>
</comment>
<organism evidence="3 4">
    <name type="scientific">Caloramator australicus RC3</name>
    <dbReference type="NCBI Taxonomy" id="857293"/>
    <lineage>
        <taxon>Bacteria</taxon>
        <taxon>Bacillati</taxon>
        <taxon>Bacillota</taxon>
        <taxon>Clostridia</taxon>
        <taxon>Eubacteriales</taxon>
        <taxon>Clostridiaceae</taxon>
        <taxon>Caloramator</taxon>
    </lineage>
</organism>
<dbReference type="InterPro" id="IPR006442">
    <property type="entry name" value="Antitoxin_Phd/YefM"/>
</dbReference>
<accession>I7J5K5</accession>
<dbReference type="SUPFAM" id="SSF143120">
    <property type="entry name" value="YefM-like"/>
    <property type="match status" value="1"/>
</dbReference>
<gene>
    <name evidence="3" type="ORF">CAAU_1753</name>
</gene>
<proteinExistence type="inferred from homology"/>
<dbReference type="Pfam" id="PF02604">
    <property type="entry name" value="PhdYeFM_antitox"/>
    <property type="match status" value="1"/>
</dbReference>
<comment type="caution">
    <text evidence="3">The sequence shown here is derived from an EMBL/GenBank/DDBJ whole genome shotgun (WGS) entry which is preliminary data.</text>
</comment>
<dbReference type="InterPro" id="IPR036165">
    <property type="entry name" value="YefM-like_sf"/>
</dbReference>
<dbReference type="eggNOG" id="COG2161">
    <property type="taxonomic scope" value="Bacteria"/>
</dbReference>
<evidence type="ECO:0000313" key="4">
    <source>
        <dbReference type="Proteomes" id="UP000007652"/>
    </source>
</evidence>
<dbReference type="STRING" id="857293.CAAU_1753"/>
<keyword evidence="4" id="KW-1185">Reference proteome</keyword>
<dbReference type="Gene3D" id="3.40.1620.10">
    <property type="entry name" value="YefM-like domain"/>
    <property type="match status" value="1"/>
</dbReference>
<dbReference type="Proteomes" id="UP000007652">
    <property type="component" value="Unassembled WGS sequence"/>
</dbReference>
<protein>
    <recommendedName>
        <fullName evidence="2">Antitoxin</fullName>
    </recommendedName>
</protein>
<sequence length="114" mass="13063">MSGVAKIELKDFLSKLISVSDLSRGMASKIIQKVNKDKEQYIVVKNNKPEAVIISVDEYIELLEAKEDLQLLQMAEERIKNSNLNQAISHENVLERYNIKEESLDELMEAVEIE</sequence>
<evidence type="ECO:0000256" key="2">
    <source>
        <dbReference type="RuleBase" id="RU362080"/>
    </source>
</evidence>
<dbReference type="EMBL" id="CAKP01000096">
    <property type="protein sequence ID" value="CCJ33837.1"/>
    <property type="molecule type" value="Genomic_DNA"/>
</dbReference>
<dbReference type="RefSeq" id="WP_008909095.1">
    <property type="nucleotide sequence ID" value="NZ_CAKP01000096.1"/>
</dbReference>
<reference evidence="3 4" key="1">
    <citation type="journal article" date="2011" name="J. Bacteriol.">
        <title>Draft genome sequence of Caloramator australicus strain RC3T, a thermoanaerobe from the Great Artesian Basin of Australia.</title>
        <authorList>
            <person name="Ogg C.D."/>
            <person name="Patel B.K.C."/>
        </authorList>
    </citation>
    <scope>NUCLEOTIDE SEQUENCE [LARGE SCALE GENOMIC DNA]</scope>
    <source>
        <strain evidence="3 4">RC3</strain>
    </source>
</reference>
<comment type="function">
    <text evidence="2">Antitoxin component of a type II toxin-antitoxin (TA) system.</text>
</comment>